<evidence type="ECO:0000256" key="5">
    <source>
        <dbReference type="ARBA" id="ARBA00022723"/>
    </source>
</evidence>
<dbReference type="HOGENOM" id="CLU_001570_2_0_1"/>
<dbReference type="PANTHER" id="PTHR46300:SF4">
    <property type="entry name" value="CYTOCHROME P450 98A3"/>
    <property type="match status" value="1"/>
</dbReference>
<evidence type="ECO:0000256" key="4">
    <source>
        <dbReference type="ARBA" id="ARBA00022617"/>
    </source>
</evidence>
<keyword evidence="7 9" id="KW-0408">Iron</keyword>
<dbReference type="GO" id="GO:0005506">
    <property type="term" value="F:iron ion binding"/>
    <property type="evidence" value="ECO:0007669"/>
    <property type="project" value="InterPro"/>
</dbReference>
<evidence type="ECO:0000256" key="11">
    <source>
        <dbReference type="SAM" id="SignalP"/>
    </source>
</evidence>
<dbReference type="InterPro" id="IPR017972">
    <property type="entry name" value="Cyt_P450_CS"/>
</dbReference>
<comment type="cofactor">
    <cofactor evidence="1 9">
        <name>heme</name>
        <dbReference type="ChEBI" id="CHEBI:30413"/>
    </cofactor>
</comment>
<comment type="pathway">
    <text evidence="2">Secondary metabolite biosynthesis.</text>
</comment>
<dbReference type="InterPro" id="IPR036396">
    <property type="entry name" value="Cyt_P450_sf"/>
</dbReference>
<dbReference type="PRINTS" id="PR00463">
    <property type="entry name" value="EP450I"/>
</dbReference>
<comment type="similarity">
    <text evidence="3 10">Belongs to the cytochrome P450 family.</text>
</comment>
<evidence type="ECO:0000256" key="10">
    <source>
        <dbReference type="RuleBase" id="RU000461"/>
    </source>
</evidence>
<keyword evidence="5 9" id="KW-0479">Metal-binding</keyword>
<evidence type="ECO:0000256" key="6">
    <source>
        <dbReference type="ARBA" id="ARBA00023002"/>
    </source>
</evidence>
<evidence type="ECO:0000256" key="3">
    <source>
        <dbReference type="ARBA" id="ARBA00010617"/>
    </source>
</evidence>
<dbReference type="RefSeq" id="XP_009548124.1">
    <property type="nucleotide sequence ID" value="XM_009549829.1"/>
</dbReference>
<evidence type="ECO:0000256" key="9">
    <source>
        <dbReference type="PIRSR" id="PIRSR602401-1"/>
    </source>
</evidence>
<dbReference type="GeneID" id="20668373"/>
<dbReference type="GO" id="GO:0016705">
    <property type="term" value="F:oxidoreductase activity, acting on paired donors, with incorporation or reduction of molecular oxygen"/>
    <property type="evidence" value="ECO:0007669"/>
    <property type="project" value="InterPro"/>
</dbReference>
<feature type="chain" id="PRO_5004843946" evidence="11">
    <location>
        <begin position="22"/>
        <end position="477"/>
    </location>
</feature>
<dbReference type="PRINTS" id="PR00385">
    <property type="entry name" value="P450"/>
</dbReference>
<dbReference type="AlphaFoldDB" id="W4K129"/>
<reference evidence="12 13" key="1">
    <citation type="journal article" date="2012" name="New Phytol.">
        <title>Insight into trade-off between wood decay and parasitism from the genome of a fungal forest pathogen.</title>
        <authorList>
            <person name="Olson A."/>
            <person name="Aerts A."/>
            <person name="Asiegbu F."/>
            <person name="Belbahri L."/>
            <person name="Bouzid O."/>
            <person name="Broberg A."/>
            <person name="Canback B."/>
            <person name="Coutinho P.M."/>
            <person name="Cullen D."/>
            <person name="Dalman K."/>
            <person name="Deflorio G."/>
            <person name="van Diepen L.T."/>
            <person name="Dunand C."/>
            <person name="Duplessis S."/>
            <person name="Durling M."/>
            <person name="Gonthier P."/>
            <person name="Grimwood J."/>
            <person name="Fossdal C.G."/>
            <person name="Hansson D."/>
            <person name="Henrissat B."/>
            <person name="Hietala A."/>
            <person name="Himmelstrand K."/>
            <person name="Hoffmeister D."/>
            <person name="Hogberg N."/>
            <person name="James T.Y."/>
            <person name="Karlsson M."/>
            <person name="Kohler A."/>
            <person name="Kues U."/>
            <person name="Lee Y.H."/>
            <person name="Lin Y.C."/>
            <person name="Lind M."/>
            <person name="Lindquist E."/>
            <person name="Lombard V."/>
            <person name="Lucas S."/>
            <person name="Lunden K."/>
            <person name="Morin E."/>
            <person name="Murat C."/>
            <person name="Park J."/>
            <person name="Raffaello T."/>
            <person name="Rouze P."/>
            <person name="Salamov A."/>
            <person name="Schmutz J."/>
            <person name="Solheim H."/>
            <person name="Stahlberg J."/>
            <person name="Velez H."/>
            <person name="de Vries R.P."/>
            <person name="Wiebenga A."/>
            <person name="Woodward S."/>
            <person name="Yakovlev I."/>
            <person name="Garbelotto M."/>
            <person name="Martin F."/>
            <person name="Grigoriev I.V."/>
            <person name="Stenlid J."/>
        </authorList>
    </citation>
    <scope>NUCLEOTIDE SEQUENCE [LARGE SCALE GENOMIC DNA]</scope>
    <source>
        <strain evidence="12 13">TC 32-1</strain>
    </source>
</reference>
<feature type="binding site" description="axial binding residue" evidence="9">
    <location>
        <position position="395"/>
    </location>
    <ligand>
        <name>heme</name>
        <dbReference type="ChEBI" id="CHEBI:30413"/>
    </ligand>
    <ligandPart>
        <name>Fe</name>
        <dbReference type="ChEBI" id="CHEBI:18248"/>
    </ligandPart>
</feature>
<proteinExistence type="inferred from homology"/>
<evidence type="ECO:0000256" key="8">
    <source>
        <dbReference type="ARBA" id="ARBA00023033"/>
    </source>
</evidence>
<dbReference type="GO" id="GO:0020037">
    <property type="term" value="F:heme binding"/>
    <property type="evidence" value="ECO:0007669"/>
    <property type="project" value="InterPro"/>
</dbReference>
<keyword evidence="4 9" id="KW-0349">Heme</keyword>
<keyword evidence="8 10" id="KW-0503">Monooxygenase</keyword>
<sequence length="477" mass="54351">MFSSMIVWVVLFVSAWFFLRGRFSNSKLPPGPPRGLSGDNRGQIPLVQPYKTWSHLAKTYGNIFSFVIGSKVVIVLNDARTAWELLEKRGEIYSSRPRSIVGQEILSRNMWGLGMAYSDKWRKWRKLQHSCLNAKFATSVAFSISYGSRIKSLDDQIVKDNNEAGRAFGTAQIPGRYIVESWPILLWLPKFLQWFRWEVEKRRLIDIQLYLSCFRDVKRKMEEGNAKPSMSTKMWEEGPSEDIGEIEMAYHVASPFAAGISTISSTLDVFLLAMIHFPDCARRAQAELDSVVGRSRMPTFDDESSLPYLQALIKEIMRWRVVAPMAMPHATTEDDVYEGYHIPKGATVFANLYMISKDPKLFPEPEAFKPERFLDTTEPRLVNFDLPFGFGRRICPAQFVAEKSLFITISRMLWSFDIAPALDEAGNPLLPDPDAFKSNLTARPAPFNFRLTTRNSEAGKAVLAEAIQSEDALKEWE</sequence>
<dbReference type="InterPro" id="IPR002401">
    <property type="entry name" value="Cyt_P450_E_grp-I"/>
</dbReference>
<accession>W4K129</accession>
<name>W4K129_HETIT</name>
<dbReference type="Pfam" id="PF00067">
    <property type="entry name" value="p450"/>
    <property type="match status" value="2"/>
</dbReference>
<dbReference type="InterPro" id="IPR001128">
    <property type="entry name" value="Cyt_P450"/>
</dbReference>
<keyword evidence="11" id="KW-0732">Signal</keyword>
<dbReference type="GO" id="GO:0004497">
    <property type="term" value="F:monooxygenase activity"/>
    <property type="evidence" value="ECO:0007669"/>
    <property type="project" value="UniProtKB-KW"/>
</dbReference>
<feature type="signal peptide" evidence="11">
    <location>
        <begin position="1"/>
        <end position="21"/>
    </location>
</feature>
<evidence type="ECO:0000256" key="7">
    <source>
        <dbReference type="ARBA" id="ARBA00023004"/>
    </source>
</evidence>
<evidence type="ECO:0000313" key="12">
    <source>
        <dbReference type="EMBL" id="ETW79543.1"/>
    </source>
</evidence>
<dbReference type="OrthoDB" id="1055148at2759"/>
<evidence type="ECO:0000313" key="13">
    <source>
        <dbReference type="Proteomes" id="UP000030671"/>
    </source>
</evidence>
<keyword evidence="13" id="KW-1185">Reference proteome</keyword>
<evidence type="ECO:0000256" key="2">
    <source>
        <dbReference type="ARBA" id="ARBA00005179"/>
    </source>
</evidence>
<dbReference type="STRING" id="747525.W4K129"/>
<keyword evidence="6 10" id="KW-0560">Oxidoreductase</keyword>
<dbReference type="SUPFAM" id="SSF48264">
    <property type="entry name" value="Cytochrome P450"/>
    <property type="match status" value="1"/>
</dbReference>
<gene>
    <name evidence="12" type="primary">cyp33</name>
    <name evidence="12" type="ORF">HETIRDRAFT_171930</name>
</gene>
<dbReference type="Gene3D" id="1.10.630.10">
    <property type="entry name" value="Cytochrome P450"/>
    <property type="match status" value="1"/>
</dbReference>
<dbReference type="PROSITE" id="PS00086">
    <property type="entry name" value="CYTOCHROME_P450"/>
    <property type="match status" value="1"/>
</dbReference>
<evidence type="ECO:0000256" key="1">
    <source>
        <dbReference type="ARBA" id="ARBA00001971"/>
    </source>
</evidence>
<protein>
    <submittedName>
        <fullName evidence="12">Cytochrome P450 monooxygenase 33</fullName>
    </submittedName>
</protein>
<dbReference type="Proteomes" id="UP000030671">
    <property type="component" value="Unassembled WGS sequence"/>
</dbReference>
<dbReference type="CDD" id="cd11065">
    <property type="entry name" value="CYP64-like"/>
    <property type="match status" value="1"/>
</dbReference>
<dbReference type="EMBL" id="KI925460">
    <property type="protein sequence ID" value="ETW79543.1"/>
    <property type="molecule type" value="Genomic_DNA"/>
</dbReference>
<dbReference type="eggNOG" id="KOG0156">
    <property type="taxonomic scope" value="Eukaryota"/>
</dbReference>
<dbReference type="InterPro" id="IPR050364">
    <property type="entry name" value="Cytochrome_P450_fung"/>
</dbReference>
<dbReference type="KEGG" id="hir:HETIRDRAFT_171930"/>
<organism evidence="12 13">
    <name type="scientific">Heterobasidion irregulare (strain TC 32-1)</name>
    <dbReference type="NCBI Taxonomy" id="747525"/>
    <lineage>
        <taxon>Eukaryota</taxon>
        <taxon>Fungi</taxon>
        <taxon>Dikarya</taxon>
        <taxon>Basidiomycota</taxon>
        <taxon>Agaricomycotina</taxon>
        <taxon>Agaricomycetes</taxon>
        <taxon>Russulales</taxon>
        <taxon>Bondarzewiaceae</taxon>
        <taxon>Heterobasidion</taxon>
        <taxon>Heterobasidion annosum species complex</taxon>
    </lineage>
</organism>
<dbReference type="InParanoid" id="W4K129"/>
<dbReference type="PANTHER" id="PTHR46300">
    <property type="entry name" value="P450, PUTATIVE (EUROFUNG)-RELATED-RELATED"/>
    <property type="match status" value="1"/>
</dbReference>